<dbReference type="SUPFAM" id="SSF116842">
    <property type="entry name" value="XseB-like"/>
    <property type="match status" value="1"/>
</dbReference>
<evidence type="ECO:0000313" key="8">
    <source>
        <dbReference type="Proteomes" id="UP001596116"/>
    </source>
</evidence>
<keyword evidence="5 6" id="KW-0269">Exonuclease</keyword>
<comment type="subunit">
    <text evidence="6">Heterooligomer composed of large and small subunits.</text>
</comment>
<dbReference type="NCBIfam" id="TIGR01280">
    <property type="entry name" value="xseB"/>
    <property type="match status" value="1"/>
</dbReference>
<keyword evidence="3 6" id="KW-0540">Nuclease</keyword>
<dbReference type="HAMAP" id="MF_00337">
    <property type="entry name" value="Exonuc_7_S"/>
    <property type="match status" value="1"/>
</dbReference>
<gene>
    <name evidence="6" type="primary">xseB</name>
    <name evidence="7" type="ORF">ACFMB1_09530</name>
</gene>
<evidence type="ECO:0000256" key="1">
    <source>
        <dbReference type="ARBA" id="ARBA00009998"/>
    </source>
</evidence>
<proteinExistence type="inferred from homology"/>
<dbReference type="Gene3D" id="1.10.287.1040">
    <property type="entry name" value="Exonuclease VII, small subunit"/>
    <property type="match status" value="1"/>
</dbReference>
<evidence type="ECO:0000256" key="5">
    <source>
        <dbReference type="ARBA" id="ARBA00022839"/>
    </source>
</evidence>
<evidence type="ECO:0000313" key="7">
    <source>
        <dbReference type="EMBL" id="MFC6035783.1"/>
    </source>
</evidence>
<comment type="similarity">
    <text evidence="1 6">Belongs to the XseB family.</text>
</comment>
<evidence type="ECO:0000256" key="4">
    <source>
        <dbReference type="ARBA" id="ARBA00022801"/>
    </source>
</evidence>
<keyword evidence="4 6" id="KW-0378">Hydrolase</keyword>
<comment type="function">
    <text evidence="6">Bidirectionally degrades single-stranded DNA into large acid-insoluble oligonucleotides, which are then degraded further into small acid-soluble oligonucleotides.</text>
</comment>
<evidence type="ECO:0000256" key="2">
    <source>
        <dbReference type="ARBA" id="ARBA00022490"/>
    </source>
</evidence>
<name>A0ABW1KYL2_9PROT</name>
<dbReference type="EMBL" id="JBHPON010000001">
    <property type="protein sequence ID" value="MFC6035783.1"/>
    <property type="molecule type" value="Genomic_DNA"/>
</dbReference>
<dbReference type="InterPro" id="IPR003761">
    <property type="entry name" value="Exonuc_VII_S"/>
</dbReference>
<comment type="subcellular location">
    <subcellularLocation>
        <location evidence="6">Cytoplasm</location>
    </subcellularLocation>
</comment>
<organism evidence="7 8">
    <name type="scientific">Hyphococcus aureus</name>
    <dbReference type="NCBI Taxonomy" id="2666033"/>
    <lineage>
        <taxon>Bacteria</taxon>
        <taxon>Pseudomonadati</taxon>
        <taxon>Pseudomonadota</taxon>
        <taxon>Alphaproteobacteria</taxon>
        <taxon>Parvularculales</taxon>
        <taxon>Parvularculaceae</taxon>
        <taxon>Hyphococcus</taxon>
    </lineage>
</organism>
<dbReference type="Pfam" id="PF02609">
    <property type="entry name" value="Exonuc_VII_S"/>
    <property type="match status" value="1"/>
</dbReference>
<dbReference type="EC" id="3.1.11.6" evidence="6"/>
<sequence length="86" mass="8960">MAKAPSPQASGDIASLSFEKALAELEGIVSKLESGGAALEESIALYERGAALKAHCEKTLKSAQEKIEKIVVGADGKPKTEKASFE</sequence>
<accession>A0ABW1KYL2</accession>
<dbReference type="InterPro" id="IPR037004">
    <property type="entry name" value="Exonuc_VII_ssu_sf"/>
</dbReference>
<comment type="caution">
    <text evidence="7">The sequence shown here is derived from an EMBL/GenBank/DDBJ whole genome shotgun (WGS) entry which is preliminary data.</text>
</comment>
<evidence type="ECO:0000256" key="3">
    <source>
        <dbReference type="ARBA" id="ARBA00022722"/>
    </source>
</evidence>
<dbReference type="PANTHER" id="PTHR34137">
    <property type="entry name" value="EXODEOXYRIBONUCLEASE 7 SMALL SUBUNIT"/>
    <property type="match status" value="1"/>
</dbReference>
<keyword evidence="2 6" id="KW-0963">Cytoplasm</keyword>
<reference evidence="7 8" key="1">
    <citation type="submission" date="2024-09" db="EMBL/GenBank/DDBJ databases">
        <authorList>
            <person name="Zhang Z.-H."/>
        </authorList>
    </citation>
    <scope>NUCLEOTIDE SEQUENCE [LARGE SCALE GENOMIC DNA]</scope>
    <source>
        <strain evidence="7 8">HHTR114</strain>
    </source>
</reference>
<keyword evidence="8" id="KW-1185">Reference proteome</keyword>
<dbReference type="Proteomes" id="UP001596116">
    <property type="component" value="Unassembled WGS sequence"/>
</dbReference>
<dbReference type="RefSeq" id="WP_379878641.1">
    <property type="nucleotide sequence ID" value="NZ_JBHPON010000001.1"/>
</dbReference>
<comment type="catalytic activity">
    <reaction evidence="6">
        <text>Exonucleolytic cleavage in either 5'- to 3'- or 3'- to 5'-direction to yield nucleoside 5'-phosphates.</text>
        <dbReference type="EC" id="3.1.11.6"/>
    </reaction>
</comment>
<evidence type="ECO:0000256" key="6">
    <source>
        <dbReference type="HAMAP-Rule" id="MF_00337"/>
    </source>
</evidence>
<protein>
    <recommendedName>
        <fullName evidence="6">Exodeoxyribonuclease 7 small subunit</fullName>
        <ecNumber evidence="6">3.1.11.6</ecNumber>
    </recommendedName>
    <alternativeName>
        <fullName evidence="6">Exodeoxyribonuclease VII small subunit</fullName>
        <shortName evidence="6">Exonuclease VII small subunit</shortName>
    </alternativeName>
</protein>
<dbReference type="NCBIfam" id="NF002139">
    <property type="entry name" value="PRK00977.1-3"/>
    <property type="match status" value="1"/>
</dbReference>
<dbReference type="GO" id="GO:0008855">
    <property type="term" value="F:exodeoxyribonuclease VII activity"/>
    <property type="evidence" value="ECO:0007669"/>
    <property type="project" value="UniProtKB-EC"/>
</dbReference>
<dbReference type="PANTHER" id="PTHR34137:SF1">
    <property type="entry name" value="EXODEOXYRIBONUCLEASE 7 SMALL SUBUNIT"/>
    <property type="match status" value="1"/>
</dbReference>